<accession>A0A420YHN1</accession>
<keyword evidence="11" id="KW-0159">Chromosome partition</keyword>
<name>A0A420YHN1_9PEZI</name>
<keyword evidence="12" id="KW-0995">Kinetochore</keyword>
<feature type="region of interest" description="Disordered" evidence="18">
    <location>
        <begin position="116"/>
        <end position="139"/>
    </location>
</feature>
<dbReference type="Pfam" id="PF08654">
    <property type="entry name" value="DASH_Dad2"/>
    <property type="match status" value="1"/>
</dbReference>
<dbReference type="PANTHER" id="PTHR28036:SF1">
    <property type="entry name" value="DASH COMPLEX SUBUNIT DAD2"/>
    <property type="match status" value="1"/>
</dbReference>
<keyword evidence="9" id="KW-0493">Microtubule</keyword>
<evidence type="ECO:0000256" key="6">
    <source>
        <dbReference type="ARBA" id="ARBA00022454"/>
    </source>
</evidence>
<dbReference type="GO" id="GO:0044732">
    <property type="term" value="C:mitotic spindle pole body"/>
    <property type="evidence" value="ECO:0007669"/>
    <property type="project" value="TreeGrafter"/>
</dbReference>
<dbReference type="InterPro" id="IPR013963">
    <property type="entry name" value="DASH_Dad2"/>
</dbReference>
<evidence type="ECO:0000256" key="9">
    <source>
        <dbReference type="ARBA" id="ARBA00022701"/>
    </source>
</evidence>
<sequence length="139" mass="14767">MSLPTRSLSTHMRQPSMGGNASTGPPPALVARVNEKRAELEHLNELRELSAAMASQMEALEQKLSTLSDGTEAIAMVMGNWNSVLQAISMASTKLAKPPVDDTGRESVALPQTLVRIPTEHAPNVQAHAQEEGVSDGGE</sequence>
<evidence type="ECO:0000256" key="3">
    <source>
        <dbReference type="ARBA" id="ARBA00004629"/>
    </source>
</evidence>
<dbReference type="OrthoDB" id="3230169at2759"/>
<dbReference type="GO" id="GO:0005874">
    <property type="term" value="C:microtubule"/>
    <property type="evidence" value="ECO:0007669"/>
    <property type="project" value="UniProtKB-KW"/>
</dbReference>
<dbReference type="GO" id="GO:0008608">
    <property type="term" value="P:attachment of spindle microtubules to kinetochore"/>
    <property type="evidence" value="ECO:0007669"/>
    <property type="project" value="TreeGrafter"/>
</dbReference>
<comment type="caution">
    <text evidence="19">The sequence shown here is derived from an EMBL/GenBank/DDBJ whole genome shotgun (WGS) entry which is preliminary data.</text>
</comment>
<evidence type="ECO:0000256" key="7">
    <source>
        <dbReference type="ARBA" id="ARBA00022490"/>
    </source>
</evidence>
<evidence type="ECO:0000256" key="18">
    <source>
        <dbReference type="SAM" id="MobiDB-lite"/>
    </source>
</evidence>
<dbReference type="AlphaFoldDB" id="A0A420YHN1"/>
<gene>
    <name evidence="19" type="ORF">DL546_007513</name>
</gene>
<dbReference type="GO" id="GO:0051301">
    <property type="term" value="P:cell division"/>
    <property type="evidence" value="ECO:0007669"/>
    <property type="project" value="UniProtKB-KW"/>
</dbReference>
<evidence type="ECO:0000256" key="15">
    <source>
        <dbReference type="ARBA" id="ARBA00023306"/>
    </source>
</evidence>
<feature type="region of interest" description="Disordered" evidence="18">
    <location>
        <begin position="1"/>
        <end position="28"/>
    </location>
</feature>
<proteinExistence type="inferred from homology"/>
<keyword evidence="14" id="KW-0539">Nucleus</keyword>
<evidence type="ECO:0000256" key="4">
    <source>
        <dbReference type="ARBA" id="ARBA00005501"/>
    </source>
</evidence>
<evidence type="ECO:0000256" key="17">
    <source>
        <dbReference type="ARBA" id="ARBA00030568"/>
    </source>
</evidence>
<dbReference type="EMBL" id="QVQW01000009">
    <property type="protein sequence ID" value="RKU47398.1"/>
    <property type="molecule type" value="Genomic_DNA"/>
</dbReference>
<evidence type="ECO:0000256" key="12">
    <source>
        <dbReference type="ARBA" id="ARBA00022838"/>
    </source>
</evidence>
<evidence type="ECO:0000313" key="19">
    <source>
        <dbReference type="EMBL" id="RKU47398.1"/>
    </source>
</evidence>
<evidence type="ECO:0000256" key="16">
    <source>
        <dbReference type="ARBA" id="ARBA00023328"/>
    </source>
</evidence>
<dbReference type="GO" id="GO:0000278">
    <property type="term" value="P:mitotic cell cycle"/>
    <property type="evidence" value="ECO:0007669"/>
    <property type="project" value="InterPro"/>
</dbReference>
<keyword evidence="20" id="KW-1185">Reference proteome</keyword>
<comment type="similarity">
    <text evidence="4">Belongs to the DASH complex DAD2 family.</text>
</comment>
<dbReference type="GO" id="GO:0042729">
    <property type="term" value="C:DASH complex"/>
    <property type="evidence" value="ECO:0007669"/>
    <property type="project" value="InterPro"/>
</dbReference>
<evidence type="ECO:0000256" key="1">
    <source>
        <dbReference type="ARBA" id="ARBA00004123"/>
    </source>
</evidence>
<dbReference type="GO" id="GO:1990023">
    <property type="term" value="C:mitotic spindle midzone"/>
    <property type="evidence" value="ECO:0007669"/>
    <property type="project" value="TreeGrafter"/>
</dbReference>
<dbReference type="STRING" id="177199.A0A420YHN1"/>
<evidence type="ECO:0000256" key="14">
    <source>
        <dbReference type="ARBA" id="ARBA00023242"/>
    </source>
</evidence>
<evidence type="ECO:0000256" key="2">
    <source>
        <dbReference type="ARBA" id="ARBA00004186"/>
    </source>
</evidence>
<evidence type="ECO:0000256" key="11">
    <source>
        <dbReference type="ARBA" id="ARBA00022829"/>
    </source>
</evidence>
<feature type="compositionally biased region" description="Polar residues" evidence="18">
    <location>
        <begin position="1"/>
        <end position="23"/>
    </location>
</feature>
<keyword evidence="6" id="KW-0158">Chromosome</keyword>
<comment type="subcellular location">
    <subcellularLocation>
        <location evidence="3">Chromosome</location>
        <location evidence="3">Centromere</location>
        <location evidence="3">Kinetochore</location>
    </subcellularLocation>
    <subcellularLocation>
        <location evidence="2">Cytoplasm</location>
        <location evidence="2">Cytoskeleton</location>
        <location evidence="2">Spindle</location>
    </subcellularLocation>
    <subcellularLocation>
        <location evidence="1">Nucleus</location>
    </subcellularLocation>
</comment>
<protein>
    <recommendedName>
        <fullName evidence="5">DASH complex subunit DAD2</fullName>
    </recommendedName>
    <alternativeName>
        <fullName evidence="17">Outer kinetochore protein DAD2</fullName>
    </alternativeName>
</protein>
<reference evidence="19 20" key="1">
    <citation type="submission" date="2018-08" db="EMBL/GenBank/DDBJ databases">
        <title>Draft genome of the lignicolous fungus Coniochaeta pulveracea.</title>
        <authorList>
            <person name="Borstlap C.J."/>
            <person name="De Witt R.N."/>
            <person name="Botha A."/>
            <person name="Volschenk H."/>
        </authorList>
    </citation>
    <scope>NUCLEOTIDE SEQUENCE [LARGE SCALE GENOMIC DNA]</scope>
    <source>
        <strain evidence="19 20">CAB683</strain>
    </source>
</reference>
<evidence type="ECO:0000313" key="20">
    <source>
        <dbReference type="Proteomes" id="UP000275385"/>
    </source>
</evidence>
<keyword evidence="7" id="KW-0963">Cytoplasm</keyword>
<evidence type="ECO:0000256" key="13">
    <source>
        <dbReference type="ARBA" id="ARBA00023212"/>
    </source>
</evidence>
<keyword evidence="8" id="KW-0132">Cell division</keyword>
<keyword evidence="16" id="KW-0137">Centromere</keyword>
<evidence type="ECO:0000256" key="8">
    <source>
        <dbReference type="ARBA" id="ARBA00022618"/>
    </source>
</evidence>
<dbReference type="Proteomes" id="UP000275385">
    <property type="component" value="Unassembled WGS sequence"/>
</dbReference>
<keyword evidence="10" id="KW-0498">Mitosis</keyword>
<keyword evidence="13" id="KW-0206">Cytoskeleton</keyword>
<dbReference type="PANTHER" id="PTHR28036">
    <property type="entry name" value="DASH COMPLEX SUBUNIT DAD2"/>
    <property type="match status" value="1"/>
</dbReference>
<evidence type="ECO:0000256" key="5">
    <source>
        <dbReference type="ARBA" id="ARBA00020260"/>
    </source>
</evidence>
<organism evidence="19 20">
    <name type="scientific">Coniochaeta pulveracea</name>
    <dbReference type="NCBI Taxonomy" id="177199"/>
    <lineage>
        <taxon>Eukaryota</taxon>
        <taxon>Fungi</taxon>
        <taxon>Dikarya</taxon>
        <taxon>Ascomycota</taxon>
        <taxon>Pezizomycotina</taxon>
        <taxon>Sordariomycetes</taxon>
        <taxon>Sordariomycetidae</taxon>
        <taxon>Coniochaetales</taxon>
        <taxon>Coniochaetaceae</taxon>
        <taxon>Coniochaeta</taxon>
    </lineage>
</organism>
<evidence type="ECO:0000256" key="10">
    <source>
        <dbReference type="ARBA" id="ARBA00022776"/>
    </source>
</evidence>
<keyword evidence="15" id="KW-0131">Cell cycle</keyword>